<protein>
    <submittedName>
        <fullName evidence="2">Uncharacterized protein</fullName>
    </submittedName>
</protein>
<dbReference type="Proteomes" id="UP000324222">
    <property type="component" value="Unassembled WGS sequence"/>
</dbReference>
<accession>A0A5B7J941</accession>
<dbReference type="AlphaFoldDB" id="A0A5B7J941"/>
<dbReference type="EMBL" id="VSRR010092167">
    <property type="protein sequence ID" value="MPC92692.1"/>
    <property type="molecule type" value="Genomic_DNA"/>
</dbReference>
<organism evidence="2 3">
    <name type="scientific">Portunus trituberculatus</name>
    <name type="common">Swimming crab</name>
    <name type="synonym">Neptunus trituberculatus</name>
    <dbReference type="NCBI Taxonomy" id="210409"/>
    <lineage>
        <taxon>Eukaryota</taxon>
        <taxon>Metazoa</taxon>
        <taxon>Ecdysozoa</taxon>
        <taxon>Arthropoda</taxon>
        <taxon>Crustacea</taxon>
        <taxon>Multicrustacea</taxon>
        <taxon>Malacostraca</taxon>
        <taxon>Eumalacostraca</taxon>
        <taxon>Eucarida</taxon>
        <taxon>Decapoda</taxon>
        <taxon>Pleocyemata</taxon>
        <taxon>Brachyura</taxon>
        <taxon>Eubrachyura</taxon>
        <taxon>Portunoidea</taxon>
        <taxon>Portunidae</taxon>
        <taxon>Portuninae</taxon>
        <taxon>Portunus</taxon>
    </lineage>
</organism>
<comment type="caution">
    <text evidence="2">The sequence shown here is derived from an EMBL/GenBank/DDBJ whole genome shotgun (WGS) entry which is preliminary data.</text>
</comment>
<name>A0A5B7J941_PORTR</name>
<evidence type="ECO:0000256" key="1">
    <source>
        <dbReference type="SAM" id="MobiDB-lite"/>
    </source>
</evidence>
<feature type="region of interest" description="Disordered" evidence="1">
    <location>
        <begin position="1"/>
        <end position="30"/>
    </location>
</feature>
<reference evidence="2 3" key="1">
    <citation type="submission" date="2019-05" db="EMBL/GenBank/DDBJ databases">
        <title>Another draft genome of Portunus trituberculatus and its Hox gene families provides insights of decapod evolution.</title>
        <authorList>
            <person name="Jeong J.-H."/>
            <person name="Song I."/>
            <person name="Kim S."/>
            <person name="Choi T."/>
            <person name="Kim D."/>
            <person name="Ryu S."/>
            <person name="Kim W."/>
        </authorList>
    </citation>
    <scope>NUCLEOTIDE SEQUENCE [LARGE SCALE GENOMIC DNA]</scope>
    <source>
        <tissue evidence="2">Muscle</tissue>
    </source>
</reference>
<evidence type="ECO:0000313" key="3">
    <source>
        <dbReference type="Proteomes" id="UP000324222"/>
    </source>
</evidence>
<gene>
    <name evidence="2" type="ORF">E2C01_087796</name>
</gene>
<sequence>MRPITPHSRGGATRSAWSLPGTEGEREDWHRLVKAGEGWRRR</sequence>
<evidence type="ECO:0000313" key="2">
    <source>
        <dbReference type="EMBL" id="MPC92692.1"/>
    </source>
</evidence>
<keyword evidence="3" id="KW-1185">Reference proteome</keyword>
<proteinExistence type="predicted"/>